<name>A0A9Q0L159_9MAGN</name>
<dbReference type="OrthoDB" id="10067343at2759"/>
<dbReference type="AlphaFoldDB" id="A0A9Q0L159"/>
<accession>A0A9Q0L159</accession>
<dbReference type="Proteomes" id="UP001141806">
    <property type="component" value="Unassembled WGS sequence"/>
</dbReference>
<proteinExistence type="predicted"/>
<evidence type="ECO:0000313" key="1">
    <source>
        <dbReference type="EMBL" id="KAJ4980411.1"/>
    </source>
</evidence>
<protein>
    <submittedName>
        <fullName evidence="1">Uncharacterized protein</fullName>
    </submittedName>
</protein>
<sequence length="127" mass="14460">MPGNRAESPNHALSVREPDQYVRRALVTMHKIPRNWVMYLPSLKEQKLRARSYALDIRSSSQCSPHHAERADLEAYFVFVSQRAYLLRYPLGFIVDTSNLILCTWRRVPSKFEPLTGGSGAAGRGVE</sequence>
<evidence type="ECO:0000313" key="2">
    <source>
        <dbReference type="Proteomes" id="UP001141806"/>
    </source>
</evidence>
<dbReference type="EMBL" id="JAMYWD010000001">
    <property type="protein sequence ID" value="KAJ4980411.1"/>
    <property type="molecule type" value="Genomic_DNA"/>
</dbReference>
<comment type="caution">
    <text evidence="1">The sequence shown here is derived from an EMBL/GenBank/DDBJ whole genome shotgun (WGS) entry which is preliminary data.</text>
</comment>
<keyword evidence="2" id="KW-1185">Reference proteome</keyword>
<reference evidence="1" key="1">
    <citation type="journal article" date="2023" name="Plant J.">
        <title>The genome of the king protea, Protea cynaroides.</title>
        <authorList>
            <person name="Chang J."/>
            <person name="Duong T.A."/>
            <person name="Schoeman C."/>
            <person name="Ma X."/>
            <person name="Roodt D."/>
            <person name="Barker N."/>
            <person name="Li Z."/>
            <person name="Van de Peer Y."/>
            <person name="Mizrachi E."/>
        </authorList>
    </citation>
    <scope>NUCLEOTIDE SEQUENCE</scope>
    <source>
        <tissue evidence="1">Young leaves</tissue>
    </source>
</reference>
<gene>
    <name evidence="1" type="ORF">NE237_031248</name>
</gene>
<organism evidence="1 2">
    <name type="scientific">Protea cynaroides</name>
    <dbReference type="NCBI Taxonomy" id="273540"/>
    <lineage>
        <taxon>Eukaryota</taxon>
        <taxon>Viridiplantae</taxon>
        <taxon>Streptophyta</taxon>
        <taxon>Embryophyta</taxon>
        <taxon>Tracheophyta</taxon>
        <taxon>Spermatophyta</taxon>
        <taxon>Magnoliopsida</taxon>
        <taxon>Proteales</taxon>
        <taxon>Proteaceae</taxon>
        <taxon>Protea</taxon>
    </lineage>
</organism>